<protein>
    <submittedName>
        <fullName evidence="1">ATP-binding protein</fullName>
    </submittedName>
</protein>
<keyword evidence="1" id="KW-0547">Nucleotide-binding</keyword>
<evidence type="ECO:0000313" key="2">
    <source>
        <dbReference type="Proteomes" id="UP001154322"/>
    </source>
</evidence>
<dbReference type="Pfam" id="PF13479">
    <property type="entry name" value="AAA_24"/>
    <property type="match status" value="1"/>
</dbReference>
<keyword evidence="2" id="KW-1185">Reference proteome</keyword>
<comment type="caution">
    <text evidence="1">The sequence shown here is derived from an EMBL/GenBank/DDBJ whole genome shotgun (WGS) entry which is preliminary data.</text>
</comment>
<dbReference type="Proteomes" id="UP001154322">
    <property type="component" value="Unassembled WGS sequence"/>
</dbReference>
<sequence length="241" mass="27656">MAQQVKSAASSFLPTAPTPKKVRLEDQNILLYGPPKIGKSSFAAQLDMPIFAATEDGLHGLEVYQKPIGDWLTFLQFCAEITKGEHPFKNIVIDTADNLFKYCSQHMRAKLGIMHESDMEWGKGWSIVKDEFMRVITKLASLPYGLFLISHAEVKEIKTRTEKYDKWMPTMPKQGWEVIYPFLDIILFANVEETDEGEQRVVRTRAGKYWEAGCRFAVPEVMPLDFIQFKTQFEEAVQHDN</sequence>
<gene>
    <name evidence="1" type="ORF">WJ0W_000848</name>
</gene>
<reference evidence="1" key="1">
    <citation type="submission" date="2022-06" db="EMBL/GenBank/DDBJ databases">
        <authorList>
            <person name="Dietemann V."/>
            <person name="Ory F."/>
            <person name="Dainat B."/>
            <person name="Oberhansli S."/>
        </authorList>
    </citation>
    <scope>NUCLEOTIDE SEQUENCE</scope>
    <source>
        <strain evidence="1">Ena-SAMPLE-TAB-26-04-2022-14:26:32:270-5432</strain>
    </source>
</reference>
<evidence type="ECO:0000313" key="1">
    <source>
        <dbReference type="EMBL" id="CAH8243609.1"/>
    </source>
</evidence>
<dbReference type="RefSeq" id="WP_213431356.1">
    <property type="nucleotide sequence ID" value="NZ_AP031286.1"/>
</dbReference>
<dbReference type="GO" id="GO:0005524">
    <property type="term" value="F:ATP binding"/>
    <property type="evidence" value="ECO:0007669"/>
    <property type="project" value="UniProtKB-KW"/>
</dbReference>
<organism evidence="1 2">
    <name type="scientific">Paenibacillus melissococcoides</name>
    <dbReference type="NCBI Taxonomy" id="2912268"/>
    <lineage>
        <taxon>Bacteria</taxon>
        <taxon>Bacillati</taxon>
        <taxon>Bacillota</taxon>
        <taxon>Bacilli</taxon>
        <taxon>Bacillales</taxon>
        <taxon>Paenibacillaceae</taxon>
        <taxon>Paenibacillus</taxon>
    </lineage>
</organism>
<name>A0ABN8TYD3_9BACL</name>
<dbReference type="EMBL" id="CALYLO010000001">
    <property type="protein sequence ID" value="CAH8243609.1"/>
    <property type="molecule type" value="Genomic_DNA"/>
</dbReference>
<proteinExistence type="predicted"/>
<keyword evidence="1" id="KW-0067">ATP-binding</keyword>
<accession>A0ABN8TYD3</accession>